<gene>
    <name evidence="1" type="ORF">HPB49_007589</name>
</gene>
<name>A0ACB8C2J9_DERSI</name>
<dbReference type="Proteomes" id="UP000821865">
    <property type="component" value="Chromosome 9"/>
</dbReference>
<evidence type="ECO:0000313" key="1">
    <source>
        <dbReference type="EMBL" id="KAH7933057.1"/>
    </source>
</evidence>
<evidence type="ECO:0000313" key="2">
    <source>
        <dbReference type="Proteomes" id="UP000821865"/>
    </source>
</evidence>
<proteinExistence type="predicted"/>
<keyword evidence="2" id="KW-1185">Reference proteome</keyword>
<protein>
    <submittedName>
        <fullName evidence="1">Uncharacterized protein</fullName>
    </submittedName>
</protein>
<organism evidence="1 2">
    <name type="scientific">Dermacentor silvarum</name>
    <name type="common">Tick</name>
    <dbReference type="NCBI Taxonomy" id="543639"/>
    <lineage>
        <taxon>Eukaryota</taxon>
        <taxon>Metazoa</taxon>
        <taxon>Ecdysozoa</taxon>
        <taxon>Arthropoda</taxon>
        <taxon>Chelicerata</taxon>
        <taxon>Arachnida</taxon>
        <taxon>Acari</taxon>
        <taxon>Parasitiformes</taxon>
        <taxon>Ixodida</taxon>
        <taxon>Ixodoidea</taxon>
        <taxon>Ixodidae</taxon>
        <taxon>Rhipicephalinae</taxon>
        <taxon>Dermacentor</taxon>
    </lineage>
</organism>
<accession>A0ACB8C2J9</accession>
<reference evidence="1" key="1">
    <citation type="submission" date="2020-05" db="EMBL/GenBank/DDBJ databases">
        <title>Large-scale comparative analyses of tick genomes elucidate their genetic diversity and vector capacities.</title>
        <authorList>
            <person name="Jia N."/>
            <person name="Wang J."/>
            <person name="Shi W."/>
            <person name="Du L."/>
            <person name="Sun Y."/>
            <person name="Zhan W."/>
            <person name="Jiang J."/>
            <person name="Wang Q."/>
            <person name="Zhang B."/>
            <person name="Ji P."/>
            <person name="Sakyi L.B."/>
            <person name="Cui X."/>
            <person name="Yuan T."/>
            <person name="Jiang B."/>
            <person name="Yang W."/>
            <person name="Lam T.T.-Y."/>
            <person name="Chang Q."/>
            <person name="Ding S."/>
            <person name="Wang X."/>
            <person name="Zhu J."/>
            <person name="Ruan X."/>
            <person name="Zhao L."/>
            <person name="Wei J."/>
            <person name="Que T."/>
            <person name="Du C."/>
            <person name="Cheng J."/>
            <person name="Dai P."/>
            <person name="Han X."/>
            <person name="Huang E."/>
            <person name="Gao Y."/>
            <person name="Liu J."/>
            <person name="Shao H."/>
            <person name="Ye R."/>
            <person name="Li L."/>
            <person name="Wei W."/>
            <person name="Wang X."/>
            <person name="Wang C."/>
            <person name="Yang T."/>
            <person name="Huo Q."/>
            <person name="Li W."/>
            <person name="Guo W."/>
            <person name="Chen H."/>
            <person name="Zhou L."/>
            <person name="Ni X."/>
            <person name="Tian J."/>
            <person name="Zhou Y."/>
            <person name="Sheng Y."/>
            <person name="Liu T."/>
            <person name="Pan Y."/>
            <person name="Xia L."/>
            <person name="Li J."/>
            <person name="Zhao F."/>
            <person name="Cao W."/>
        </authorList>
    </citation>
    <scope>NUCLEOTIDE SEQUENCE</scope>
    <source>
        <strain evidence="1">Dsil-2018</strain>
    </source>
</reference>
<sequence>MERTSKKQNVPAFDMGSYSALSIWSGFYGTVFDLFKLTVPARVSEDRQMLDIGCGVGHVSREVLLPRSLPCRRLVATDVSSDMIGFARASFPHPKISYDVLDVSNSDDIKRLVDTYGRFERVYSVCCLNWVQDQASAFRNIASLMTTDGDCVLLYPAVGAIRGIWKKLAATHRWSRFADVSI</sequence>
<comment type="caution">
    <text evidence="1">The sequence shown here is derived from an EMBL/GenBank/DDBJ whole genome shotgun (WGS) entry which is preliminary data.</text>
</comment>
<dbReference type="EMBL" id="CM023478">
    <property type="protein sequence ID" value="KAH7933057.1"/>
    <property type="molecule type" value="Genomic_DNA"/>
</dbReference>